<dbReference type="PANTHER" id="PTHR14226">
    <property type="entry name" value="NEUROPATHY TARGET ESTERASE/SWISS CHEESE D.MELANOGASTER"/>
    <property type="match status" value="1"/>
</dbReference>
<dbReference type="GO" id="GO:0008233">
    <property type="term" value="F:peptidase activity"/>
    <property type="evidence" value="ECO:0007669"/>
    <property type="project" value="UniProtKB-KW"/>
</dbReference>
<name>A0A5K8ABW0_9BACT</name>
<dbReference type="SUPFAM" id="SSF52151">
    <property type="entry name" value="FabD/lysophospholipase-like"/>
    <property type="match status" value="1"/>
</dbReference>
<dbReference type="AlphaFoldDB" id="A0A5K8ABW0"/>
<dbReference type="EMBL" id="AP021879">
    <property type="protein sequence ID" value="BBO90021.1"/>
    <property type="molecule type" value="Genomic_DNA"/>
</dbReference>
<evidence type="ECO:0000259" key="5">
    <source>
        <dbReference type="PROSITE" id="PS51635"/>
    </source>
</evidence>
<dbReference type="InterPro" id="IPR050301">
    <property type="entry name" value="NTE"/>
</dbReference>
<evidence type="ECO:0000256" key="2">
    <source>
        <dbReference type="ARBA" id="ARBA00022963"/>
    </source>
</evidence>
<protein>
    <submittedName>
        <fullName evidence="6">Serine protease</fullName>
    </submittedName>
</protein>
<feature type="active site" description="Proton acceptor" evidence="4">
    <location>
        <position position="193"/>
    </location>
</feature>
<dbReference type="InterPro" id="IPR016035">
    <property type="entry name" value="Acyl_Trfase/lysoPLipase"/>
</dbReference>
<dbReference type="Pfam" id="PF01734">
    <property type="entry name" value="Patatin"/>
    <property type="match status" value="1"/>
</dbReference>
<dbReference type="PROSITE" id="PS51635">
    <property type="entry name" value="PNPLA"/>
    <property type="match status" value="1"/>
</dbReference>
<feature type="short sequence motif" description="GXSXG" evidence="4">
    <location>
        <begin position="77"/>
        <end position="81"/>
    </location>
</feature>
<dbReference type="GO" id="GO:0006508">
    <property type="term" value="P:proteolysis"/>
    <property type="evidence" value="ECO:0007669"/>
    <property type="project" value="UniProtKB-KW"/>
</dbReference>
<sequence length="337" mass="37040">MHIGDDLTPLMEFCKYQSSVPFHVIVFKYRALRDIMATTNEKTVSLVLGSGGARGLAHIGVIHWLEENQFQIQSIAGASIGAVIGGIYAAGKLGEYEQWVCSITKVDIVKLLDLSWEKSGLVKGDKLINTLINLVGRQLIEDLPISYTAISTDLKGQKEIWIKSGSLFDAMRASFAIPLLFTPFKYKGIDLVDGGILNPVPIAPTFGDRTDMTIAVHLGGPAESIEKLSAITCAPTLPSSSFREKINHFISHLEGSVTNRSSRDWGVYDIAIQAFEAMQNTIARQKLAAYPPDIVIEIARNACRTLEFDRASEMIELGYRKAEECIPQAVSVTKVEH</sequence>
<keyword evidence="2 4" id="KW-0442">Lipid degradation</keyword>
<dbReference type="Gene3D" id="3.40.1090.10">
    <property type="entry name" value="Cytosolic phospholipase A2 catalytic domain"/>
    <property type="match status" value="1"/>
</dbReference>
<evidence type="ECO:0000256" key="3">
    <source>
        <dbReference type="ARBA" id="ARBA00023098"/>
    </source>
</evidence>
<evidence type="ECO:0000256" key="4">
    <source>
        <dbReference type="PROSITE-ProRule" id="PRU01161"/>
    </source>
</evidence>
<reference evidence="6 7" key="1">
    <citation type="submission" date="2019-11" db="EMBL/GenBank/DDBJ databases">
        <title>Comparative genomics of hydrocarbon-degrading Desulfosarcina strains.</title>
        <authorList>
            <person name="Watanabe M."/>
            <person name="Kojima H."/>
            <person name="Fukui M."/>
        </authorList>
    </citation>
    <scope>NUCLEOTIDE SEQUENCE [LARGE SCALE GENOMIC DNA]</scope>
    <source>
        <strain evidence="7">oXyS1</strain>
    </source>
</reference>
<dbReference type="InterPro" id="IPR002641">
    <property type="entry name" value="PNPLA_dom"/>
</dbReference>
<dbReference type="PANTHER" id="PTHR14226:SF76">
    <property type="entry name" value="NTE FAMILY PROTEIN RSSA"/>
    <property type="match status" value="1"/>
</dbReference>
<evidence type="ECO:0000313" key="7">
    <source>
        <dbReference type="Proteomes" id="UP000422108"/>
    </source>
</evidence>
<comment type="caution">
    <text evidence="4">Lacks conserved residue(s) required for the propagation of feature annotation.</text>
</comment>
<keyword evidence="3 4" id="KW-0443">Lipid metabolism</keyword>
<dbReference type="Proteomes" id="UP000422108">
    <property type="component" value="Chromosome"/>
</dbReference>
<organism evidence="6 7">
    <name type="scientific">Desulfosarcina ovata subsp. ovata</name>
    <dbReference type="NCBI Taxonomy" id="2752305"/>
    <lineage>
        <taxon>Bacteria</taxon>
        <taxon>Pseudomonadati</taxon>
        <taxon>Thermodesulfobacteriota</taxon>
        <taxon>Desulfobacteria</taxon>
        <taxon>Desulfobacterales</taxon>
        <taxon>Desulfosarcinaceae</taxon>
        <taxon>Desulfosarcina</taxon>
    </lineage>
</organism>
<keyword evidence="1 4" id="KW-0378">Hydrolase</keyword>
<proteinExistence type="predicted"/>
<feature type="short sequence motif" description="DGA/G" evidence="4">
    <location>
        <begin position="193"/>
        <end position="195"/>
    </location>
</feature>
<accession>A0A5K8ABW0</accession>
<feature type="domain" description="PNPLA" evidence="5">
    <location>
        <begin position="46"/>
        <end position="206"/>
    </location>
</feature>
<evidence type="ECO:0000256" key="1">
    <source>
        <dbReference type="ARBA" id="ARBA00022801"/>
    </source>
</evidence>
<keyword evidence="6" id="KW-0645">Protease</keyword>
<feature type="active site" description="Nucleophile" evidence="4">
    <location>
        <position position="79"/>
    </location>
</feature>
<dbReference type="GO" id="GO:0016042">
    <property type="term" value="P:lipid catabolic process"/>
    <property type="evidence" value="ECO:0007669"/>
    <property type="project" value="UniProtKB-UniRule"/>
</dbReference>
<gene>
    <name evidence="6" type="primary">rssA</name>
    <name evidence="6" type="ORF">DSCOOX_32010</name>
</gene>
<keyword evidence="7" id="KW-1185">Reference proteome</keyword>
<evidence type="ECO:0000313" key="6">
    <source>
        <dbReference type="EMBL" id="BBO90021.1"/>
    </source>
</evidence>